<dbReference type="PANTHER" id="PTHR43625:SF78">
    <property type="entry name" value="PYRIDOXAL REDUCTASE-RELATED"/>
    <property type="match status" value="1"/>
</dbReference>
<dbReference type="SUPFAM" id="SSF51430">
    <property type="entry name" value="NAD(P)-linked oxidoreductase"/>
    <property type="match status" value="1"/>
</dbReference>
<dbReference type="InterPro" id="IPR023210">
    <property type="entry name" value="NADP_OxRdtase_dom"/>
</dbReference>
<dbReference type="Gene3D" id="3.20.20.100">
    <property type="entry name" value="NADP-dependent oxidoreductase domain"/>
    <property type="match status" value="1"/>
</dbReference>
<evidence type="ECO:0000313" key="4">
    <source>
        <dbReference type="Proteomes" id="UP000887226"/>
    </source>
</evidence>
<dbReference type="AlphaFoldDB" id="A0A9P7YZS7"/>
<dbReference type="InterPro" id="IPR050791">
    <property type="entry name" value="Aldo-Keto_reductase"/>
</dbReference>
<evidence type="ECO:0000313" key="3">
    <source>
        <dbReference type="EMBL" id="KAG9242989.1"/>
    </source>
</evidence>
<dbReference type="Pfam" id="PF00248">
    <property type="entry name" value="Aldo_ket_red"/>
    <property type="match status" value="1"/>
</dbReference>
<keyword evidence="4" id="KW-1185">Reference proteome</keyword>
<evidence type="ECO:0000256" key="1">
    <source>
        <dbReference type="ARBA" id="ARBA00023002"/>
    </source>
</evidence>
<accession>A0A9P7YZS7</accession>
<dbReference type="PANTHER" id="PTHR43625">
    <property type="entry name" value="AFLATOXIN B1 ALDEHYDE REDUCTASE"/>
    <property type="match status" value="1"/>
</dbReference>
<reference evidence="3" key="1">
    <citation type="journal article" date="2021" name="IMA Fungus">
        <title>Genomic characterization of three marine fungi, including Emericellopsis atlantica sp. nov. with signatures of a generalist lifestyle and marine biomass degradation.</title>
        <authorList>
            <person name="Hagestad O.C."/>
            <person name="Hou L."/>
            <person name="Andersen J.H."/>
            <person name="Hansen E.H."/>
            <person name="Altermark B."/>
            <person name="Li C."/>
            <person name="Kuhnert E."/>
            <person name="Cox R.J."/>
            <person name="Crous P.W."/>
            <person name="Spatafora J.W."/>
            <person name="Lail K."/>
            <person name="Amirebrahimi M."/>
            <person name="Lipzen A."/>
            <person name="Pangilinan J."/>
            <person name="Andreopoulos W."/>
            <person name="Hayes R.D."/>
            <person name="Ng V."/>
            <person name="Grigoriev I.V."/>
            <person name="Jackson S.A."/>
            <person name="Sutton T.D.S."/>
            <person name="Dobson A.D.W."/>
            <person name="Rama T."/>
        </authorList>
    </citation>
    <scope>NUCLEOTIDE SEQUENCE</scope>
    <source>
        <strain evidence="3">TRa3180A</strain>
    </source>
</reference>
<dbReference type="GO" id="GO:0016491">
    <property type="term" value="F:oxidoreductase activity"/>
    <property type="evidence" value="ECO:0007669"/>
    <property type="project" value="UniProtKB-KW"/>
</dbReference>
<feature type="domain" description="NADP-dependent oxidoreductase" evidence="2">
    <location>
        <begin position="94"/>
        <end position="258"/>
    </location>
</feature>
<dbReference type="GO" id="GO:0005737">
    <property type="term" value="C:cytoplasm"/>
    <property type="evidence" value="ECO:0007669"/>
    <property type="project" value="TreeGrafter"/>
</dbReference>
<comment type="caution">
    <text evidence="3">The sequence shown here is derived from an EMBL/GenBank/DDBJ whole genome shotgun (WGS) entry which is preliminary data.</text>
</comment>
<dbReference type="Proteomes" id="UP000887226">
    <property type="component" value="Unassembled WGS sequence"/>
</dbReference>
<dbReference type="EMBL" id="MU254016">
    <property type="protein sequence ID" value="KAG9242989.1"/>
    <property type="molecule type" value="Genomic_DNA"/>
</dbReference>
<proteinExistence type="predicted"/>
<name>A0A9P7YZS7_9HELO</name>
<dbReference type="InterPro" id="IPR036812">
    <property type="entry name" value="NAD(P)_OxRdtase_dom_sf"/>
</dbReference>
<gene>
    <name evidence="3" type="ORF">BJ878DRAFT_553943</name>
</gene>
<dbReference type="OrthoDB" id="37537at2759"/>
<protein>
    <submittedName>
        <fullName evidence="3">NADP-dependent oxidoreductase domain-containing protein</fullName>
    </submittedName>
</protein>
<sequence>MTTLAGKPISAYGVGLMRITLNNKLIPDETASKVLRANLANGAALWNGADFYGTPSSNSLHLMNHYFTAYTEDASKVVLCIKKRRESIIFGCVRVDPNVPIEETIKVFGELGEGNIGGIQLSEVSAASIRRAVAVYKIDMVEAELSLWETDTFSNGVAEVCHELGIPIVTYSTLGAGMWAGELQKPEDMRAGDYHKFFARFQADNLDSNFEPIQEVEKLAKAKGCTTPQLALSWIKSQAGRPGKPLVVSVAGARSEERSCRIPKKSCRGSLLRGGRYPPADAKLIKYWIFNYRSTARFAKENLWPVGTLNY</sequence>
<keyword evidence="1" id="KW-0560">Oxidoreductase</keyword>
<organism evidence="3 4">
    <name type="scientific">Calycina marina</name>
    <dbReference type="NCBI Taxonomy" id="1763456"/>
    <lineage>
        <taxon>Eukaryota</taxon>
        <taxon>Fungi</taxon>
        <taxon>Dikarya</taxon>
        <taxon>Ascomycota</taxon>
        <taxon>Pezizomycotina</taxon>
        <taxon>Leotiomycetes</taxon>
        <taxon>Helotiales</taxon>
        <taxon>Pezizellaceae</taxon>
        <taxon>Calycina</taxon>
    </lineage>
</organism>
<evidence type="ECO:0000259" key="2">
    <source>
        <dbReference type="Pfam" id="PF00248"/>
    </source>
</evidence>